<reference evidence="2" key="1">
    <citation type="submission" date="2021-06" db="EMBL/GenBank/DDBJ databases">
        <authorList>
            <person name="Kallberg Y."/>
            <person name="Tangrot J."/>
            <person name="Rosling A."/>
        </authorList>
    </citation>
    <scope>NUCLEOTIDE SEQUENCE</scope>
    <source>
        <strain evidence="2">FL966</strain>
    </source>
</reference>
<sequence>MKLTNKSKKDNNEVRIKKKPLQNKLQAMYHHLSTNFQTGKSKNNNKISNKN</sequence>
<gene>
    <name evidence="2" type="ORF">CPELLU_LOCUS6819</name>
</gene>
<evidence type="ECO:0000256" key="1">
    <source>
        <dbReference type="SAM" id="MobiDB-lite"/>
    </source>
</evidence>
<dbReference type="AlphaFoldDB" id="A0A9N9CB42"/>
<organism evidence="2 3">
    <name type="scientific">Cetraspora pellucida</name>
    <dbReference type="NCBI Taxonomy" id="1433469"/>
    <lineage>
        <taxon>Eukaryota</taxon>
        <taxon>Fungi</taxon>
        <taxon>Fungi incertae sedis</taxon>
        <taxon>Mucoromycota</taxon>
        <taxon>Glomeromycotina</taxon>
        <taxon>Glomeromycetes</taxon>
        <taxon>Diversisporales</taxon>
        <taxon>Gigasporaceae</taxon>
        <taxon>Cetraspora</taxon>
    </lineage>
</organism>
<comment type="caution">
    <text evidence="2">The sequence shown here is derived from an EMBL/GenBank/DDBJ whole genome shotgun (WGS) entry which is preliminary data.</text>
</comment>
<dbReference type="EMBL" id="CAJVQA010004362">
    <property type="protein sequence ID" value="CAG8597191.1"/>
    <property type="molecule type" value="Genomic_DNA"/>
</dbReference>
<feature type="region of interest" description="Disordered" evidence="1">
    <location>
        <begin position="32"/>
        <end position="51"/>
    </location>
</feature>
<keyword evidence="3" id="KW-1185">Reference proteome</keyword>
<feature type="region of interest" description="Disordered" evidence="1">
    <location>
        <begin position="1"/>
        <end position="22"/>
    </location>
</feature>
<proteinExistence type="predicted"/>
<name>A0A9N9CB42_9GLOM</name>
<protein>
    <submittedName>
        <fullName evidence="2">1796_t:CDS:1</fullName>
    </submittedName>
</protein>
<evidence type="ECO:0000313" key="2">
    <source>
        <dbReference type="EMBL" id="CAG8597191.1"/>
    </source>
</evidence>
<dbReference type="Proteomes" id="UP000789759">
    <property type="component" value="Unassembled WGS sequence"/>
</dbReference>
<accession>A0A9N9CB42</accession>
<evidence type="ECO:0000313" key="3">
    <source>
        <dbReference type="Proteomes" id="UP000789759"/>
    </source>
</evidence>
<feature type="compositionally biased region" description="Low complexity" evidence="1">
    <location>
        <begin position="40"/>
        <end position="51"/>
    </location>
</feature>